<evidence type="ECO:0000313" key="8">
    <source>
        <dbReference type="Proteomes" id="UP001431784"/>
    </source>
</evidence>
<keyword evidence="2 5" id="KW-0812">Transmembrane</keyword>
<accession>A0ABT5TD19</accession>
<dbReference type="PRINTS" id="PR01490">
    <property type="entry name" value="RTXTOXIND"/>
</dbReference>
<name>A0ABT5TD19_9RHOB</name>
<evidence type="ECO:0000256" key="3">
    <source>
        <dbReference type="ARBA" id="ARBA00022989"/>
    </source>
</evidence>
<proteinExistence type="predicted"/>
<comment type="caution">
    <text evidence="7">The sequence shown here is derived from an EMBL/GenBank/DDBJ whole genome shotgun (WGS) entry which is preliminary data.</text>
</comment>
<dbReference type="RefSeq" id="WP_274353691.1">
    <property type="nucleotide sequence ID" value="NZ_JAQZSM010000023.1"/>
</dbReference>
<feature type="domain" description="AprE-like beta-barrel" evidence="6">
    <location>
        <begin position="279"/>
        <end position="371"/>
    </location>
</feature>
<dbReference type="InterPro" id="IPR058982">
    <property type="entry name" value="Beta-barrel_AprE"/>
</dbReference>
<protein>
    <submittedName>
        <fullName evidence="7">HlyD family efflux transporter periplasmic adaptor subunit</fullName>
    </submittedName>
</protein>
<keyword evidence="3 5" id="KW-1133">Transmembrane helix</keyword>
<dbReference type="InterPro" id="IPR050739">
    <property type="entry name" value="MFP"/>
</dbReference>
<reference evidence="7" key="1">
    <citation type="submission" date="2023-02" db="EMBL/GenBank/DDBJ databases">
        <title>Description of Roseinatronobacter alkalisoli sp. nov., an alkaliphilic bacerium isolated from soda soil.</title>
        <authorList>
            <person name="Wei W."/>
        </authorList>
    </citation>
    <scope>NUCLEOTIDE SEQUENCE</scope>
    <source>
        <strain evidence="7">HJB301</strain>
    </source>
</reference>
<comment type="subcellular location">
    <subcellularLocation>
        <location evidence="1">Membrane</location>
        <topology evidence="1">Single-pass membrane protein</topology>
    </subcellularLocation>
</comment>
<evidence type="ECO:0000256" key="2">
    <source>
        <dbReference type="ARBA" id="ARBA00022692"/>
    </source>
</evidence>
<evidence type="ECO:0000256" key="5">
    <source>
        <dbReference type="SAM" id="Phobius"/>
    </source>
</evidence>
<dbReference type="Pfam" id="PF26002">
    <property type="entry name" value="Beta-barrel_AprE"/>
    <property type="match status" value="1"/>
</dbReference>
<gene>
    <name evidence="7" type="ORF">PUT78_18190</name>
</gene>
<dbReference type="PANTHER" id="PTHR30386:SF26">
    <property type="entry name" value="TRANSPORT PROTEIN COMB"/>
    <property type="match status" value="1"/>
</dbReference>
<keyword evidence="4 5" id="KW-0472">Membrane</keyword>
<sequence>MTLISDQENLLHGDEPDERHQRRIIWLVAFLFAAGFLWAYFATLDEVTTADGVVIPFQNEQVIQSLEGGLVSELHVRADQVVEANEVLVRLDPARLEASVDETRAKLFARLARIERLAAEVSDRPLSFPADQEIPEELIVLETALYEARRQSFLSAIELIEESRVLLQEELATMTRLSELGASSRMELVRLNRQIVDLNIREDDVRHDYYVVAREGLSVARAEAEALQAELRGRLDQLRRVTLRSPVRGIVKDIAITTVGGAVPPNGQLMTIVPLDDELLVEARVQPRDIAFIRPGLRATVKVTAYDHAVYGSLEGEVMSISPASIRDESDPQRLYYRVFVRSERFELVNSAGQSFPVTPGMVTAVDIHTGSKTVLQYLIKPLNRAAEALRER</sequence>
<dbReference type="Gene3D" id="2.40.30.170">
    <property type="match status" value="1"/>
</dbReference>
<evidence type="ECO:0000256" key="4">
    <source>
        <dbReference type="ARBA" id="ARBA00023136"/>
    </source>
</evidence>
<feature type="transmembrane region" description="Helical" evidence="5">
    <location>
        <begin position="24"/>
        <end position="41"/>
    </location>
</feature>
<dbReference type="Proteomes" id="UP001431784">
    <property type="component" value="Unassembled WGS sequence"/>
</dbReference>
<organism evidence="7 8">
    <name type="scientific">Roseinatronobacter alkalisoli</name>
    <dbReference type="NCBI Taxonomy" id="3028235"/>
    <lineage>
        <taxon>Bacteria</taxon>
        <taxon>Pseudomonadati</taxon>
        <taxon>Pseudomonadota</taxon>
        <taxon>Alphaproteobacteria</taxon>
        <taxon>Rhodobacterales</taxon>
        <taxon>Paracoccaceae</taxon>
        <taxon>Roseinatronobacter</taxon>
    </lineage>
</organism>
<keyword evidence="8" id="KW-1185">Reference proteome</keyword>
<evidence type="ECO:0000256" key="1">
    <source>
        <dbReference type="ARBA" id="ARBA00004167"/>
    </source>
</evidence>
<evidence type="ECO:0000313" key="7">
    <source>
        <dbReference type="EMBL" id="MDD7973018.1"/>
    </source>
</evidence>
<dbReference type="PANTHER" id="PTHR30386">
    <property type="entry name" value="MEMBRANE FUSION SUBUNIT OF EMRAB-TOLC MULTIDRUG EFFLUX PUMP"/>
    <property type="match status" value="1"/>
</dbReference>
<evidence type="ECO:0000259" key="6">
    <source>
        <dbReference type="Pfam" id="PF26002"/>
    </source>
</evidence>
<dbReference type="EMBL" id="JAQZSM010000023">
    <property type="protein sequence ID" value="MDD7973018.1"/>
    <property type="molecule type" value="Genomic_DNA"/>
</dbReference>